<dbReference type="GO" id="GO:0008113">
    <property type="term" value="F:peptide-methionine (S)-S-oxide reductase activity"/>
    <property type="evidence" value="ECO:0007669"/>
    <property type="project" value="UniProtKB-EC"/>
</dbReference>
<reference evidence="7" key="1">
    <citation type="submission" date="2024-03" db="EMBL/GenBank/DDBJ databases">
        <title>Complete genome sequence of Mycoplasma gypis type strain B1/T1.</title>
        <authorList>
            <person name="Spergser J."/>
        </authorList>
    </citation>
    <scope>NUCLEOTIDE SEQUENCE [LARGE SCALE GENOMIC DNA]</scope>
    <source>
        <strain evidence="7">B1/T1</strain>
    </source>
</reference>
<evidence type="ECO:0000256" key="5">
    <source>
        <dbReference type="HAMAP-Rule" id="MF_01401"/>
    </source>
</evidence>
<evidence type="ECO:0000259" key="6">
    <source>
        <dbReference type="Pfam" id="PF01625"/>
    </source>
</evidence>
<dbReference type="RefSeq" id="WP_205498444.1">
    <property type="nucleotide sequence ID" value="NZ_CP148066.1"/>
</dbReference>
<dbReference type="NCBIfam" id="TIGR00401">
    <property type="entry name" value="msrA"/>
    <property type="match status" value="1"/>
</dbReference>
<dbReference type="InterPro" id="IPR036509">
    <property type="entry name" value="Met_Sox_Rdtase_MsrA_sf"/>
</dbReference>
<comment type="catalytic activity">
    <reaction evidence="4 5">
        <text>[thioredoxin]-disulfide + L-methionine + H2O = L-methionine (S)-S-oxide + [thioredoxin]-dithiol</text>
        <dbReference type="Rhea" id="RHEA:19993"/>
        <dbReference type="Rhea" id="RHEA-COMP:10698"/>
        <dbReference type="Rhea" id="RHEA-COMP:10700"/>
        <dbReference type="ChEBI" id="CHEBI:15377"/>
        <dbReference type="ChEBI" id="CHEBI:29950"/>
        <dbReference type="ChEBI" id="CHEBI:50058"/>
        <dbReference type="ChEBI" id="CHEBI:57844"/>
        <dbReference type="ChEBI" id="CHEBI:58772"/>
        <dbReference type="EC" id="1.8.4.11"/>
    </reaction>
</comment>
<evidence type="ECO:0000256" key="2">
    <source>
        <dbReference type="ARBA" id="ARBA00023002"/>
    </source>
</evidence>
<proteinExistence type="inferred from homology"/>
<evidence type="ECO:0000256" key="1">
    <source>
        <dbReference type="ARBA" id="ARBA00005591"/>
    </source>
</evidence>
<protein>
    <recommendedName>
        <fullName evidence="5">Peptide methionine sulfoxide reductase MsrA</fullName>
        <shortName evidence="5">Protein-methionine-S-oxide reductase</shortName>
        <ecNumber evidence="5">1.8.4.11</ecNumber>
    </recommendedName>
    <alternativeName>
        <fullName evidence="5">Peptide-methionine (S)-S-oxide reductase</fullName>
        <shortName evidence="5">Peptide Met(O) reductase</shortName>
    </alternativeName>
</protein>
<comment type="catalytic activity">
    <reaction evidence="3 5">
        <text>L-methionyl-[protein] + [thioredoxin]-disulfide + H2O = L-methionyl-(S)-S-oxide-[protein] + [thioredoxin]-dithiol</text>
        <dbReference type="Rhea" id="RHEA:14217"/>
        <dbReference type="Rhea" id="RHEA-COMP:10698"/>
        <dbReference type="Rhea" id="RHEA-COMP:10700"/>
        <dbReference type="Rhea" id="RHEA-COMP:12313"/>
        <dbReference type="Rhea" id="RHEA-COMP:12315"/>
        <dbReference type="ChEBI" id="CHEBI:15377"/>
        <dbReference type="ChEBI" id="CHEBI:16044"/>
        <dbReference type="ChEBI" id="CHEBI:29950"/>
        <dbReference type="ChEBI" id="CHEBI:44120"/>
        <dbReference type="ChEBI" id="CHEBI:50058"/>
        <dbReference type="EC" id="1.8.4.11"/>
    </reaction>
</comment>
<dbReference type="Gene3D" id="3.30.1060.10">
    <property type="entry name" value="Peptide methionine sulphoxide reductase MsrA"/>
    <property type="match status" value="1"/>
</dbReference>
<evidence type="ECO:0000313" key="7">
    <source>
        <dbReference type="EMBL" id="WXL28112.1"/>
    </source>
</evidence>
<organism evidence="7 8">
    <name type="scientific">[Mycoplasma] gypis</name>
    <dbReference type="NCBI Taxonomy" id="92404"/>
    <lineage>
        <taxon>Bacteria</taxon>
        <taxon>Bacillati</taxon>
        <taxon>Mycoplasmatota</taxon>
        <taxon>Mycoplasmoidales</taxon>
        <taxon>Metamycoplasmataceae</taxon>
        <taxon>Metamycoplasma</taxon>
    </lineage>
</organism>
<dbReference type="PANTHER" id="PTHR43774:SF1">
    <property type="entry name" value="PEPTIDE METHIONINE SULFOXIDE REDUCTASE MSRA 2"/>
    <property type="match status" value="1"/>
</dbReference>
<dbReference type="SUPFAM" id="SSF55068">
    <property type="entry name" value="Peptide methionine sulfoxide reductase"/>
    <property type="match status" value="1"/>
</dbReference>
<gene>
    <name evidence="5 7" type="primary">msrA</name>
    <name evidence="7" type="ORF">WG616_01920</name>
</gene>
<dbReference type="InterPro" id="IPR002569">
    <property type="entry name" value="Met_Sox_Rdtase_MsrA_dom"/>
</dbReference>
<dbReference type="EMBL" id="CP148066">
    <property type="protein sequence ID" value="WXL28112.1"/>
    <property type="molecule type" value="Genomic_DNA"/>
</dbReference>
<dbReference type="Pfam" id="PF01625">
    <property type="entry name" value="PMSR"/>
    <property type="match status" value="1"/>
</dbReference>
<keyword evidence="8" id="KW-1185">Reference proteome</keyword>
<accession>A0ABZ2RMA2</accession>
<dbReference type="EC" id="1.8.4.11" evidence="5"/>
<feature type="active site" evidence="5">
    <location>
        <position position="10"/>
    </location>
</feature>
<comment type="function">
    <text evidence="5">Has an important function as a repair enzyme for proteins that have been inactivated by oxidation. Catalyzes the reversible oxidation-reduction of methionine sulfoxide in proteins to methionine.</text>
</comment>
<evidence type="ECO:0000256" key="4">
    <source>
        <dbReference type="ARBA" id="ARBA00048782"/>
    </source>
</evidence>
<evidence type="ECO:0000313" key="8">
    <source>
        <dbReference type="Proteomes" id="UP001460679"/>
    </source>
</evidence>
<dbReference type="Proteomes" id="UP001460679">
    <property type="component" value="Chromosome"/>
</dbReference>
<dbReference type="PANTHER" id="PTHR43774">
    <property type="entry name" value="PEPTIDE METHIONINE SULFOXIDE REDUCTASE"/>
    <property type="match status" value="1"/>
</dbReference>
<keyword evidence="2 5" id="KW-0560">Oxidoreductase</keyword>
<feature type="domain" description="Peptide methionine sulphoxide reductase MsrA" evidence="6">
    <location>
        <begin position="4"/>
        <end position="153"/>
    </location>
</feature>
<comment type="similarity">
    <text evidence="1 5">Belongs to the MsrA Met sulfoxide reductase family.</text>
</comment>
<evidence type="ECO:0000256" key="3">
    <source>
        <dbReference type="ARBA" id="ARBA00047806"/>
    </source>
</evidence>
<dbReference type="HAMAP" id="MF_01401">
    <property type="entry name" value="MsrA"/>
    <property type="match status" value="1"/>
</dbReference>
<sequence>MKRIYLAGGCFWGVQGFFKTIKGVKFTTVGYANSDIENPSYQLVKTGKTNAVETTEIYFDESIISLEEIVKTLFSVIDPTALNYQDVDYGTQYRNGVYWEIEEDHQKIKNVIESLKSNYTKPVVTEVLKLQNYYLAEEYHQDYTDKNPNVACHIKF</sequence>
<name>A0ABZ2RMA2_9BACT</name>